<dbReference type="SUPFAM" id="SSF102114">
    <property type="entry name" value="Radical SAM enzymes"/>
    <property type="match status" value="1"/>
</dbReference>
<comment type="caution">
    <text evidence="8">The sequence shown here is derived from an EMBL/GenBank/DDBJ whole genome shotgun (WGS) entry which is preliminary data.</text>
</comment>
<reference evidence="8 9" key="1">
    <citation type="submission" date="2022-02" db="EMBL/GenBank/DDBJ databases">
        <title>Mesosutterella porci, a novel member of the family Sutterellaceae from pig feces.</title>
        <authorList>
            <person name="Wylensek D."/>
            <person name="Clavel T."/>
        </authorList>
    </citation>
    <scope>NUCLEOTIDE SEQUENCE [LARGE SCALE GENOMIC DNA]</scope>
    <source>
        <strain evidence="9">oilRF-744-wt-GAM-9</strain>
    </source>
</reference>
<proteinExistence type="predicted"/>
<dbReference type="EMBL" id="JAKNCT010000009">
    <property type="protein sequence ID" value="MCG5031460.1"/>
    <property type="molecule type" value="Genomic_DNA"/>
</dbReference>
<evidence type="ECO:0000313" key="9">
    <source>
        <dbReference type="Proteomes" id="UP001297600"/>
    </source>
</evidence>
<sequence length="258" mass="28668">MATIIYPSPIFGPVHSRRLGLSLGINVCPPDGKICSFDCIYCECGFNADFRPKSKMPSRGLIARRLEETLLEMRKAGKLPDTMTFSGNGEPTGHPDFPGIVDDTLALRAKYCPATQVSVLTNATRITKPEIFESLLKVDNALLKLDTVDPDYITLVDRPNGHYRIEEILERMKAFGPRAIIQSMFLRGSFEGRSVDNTTERYVGPWLKAIGEIRPKLVTIYTIARETPDHDLRKAPAESLDAIADRVRALGIAAQVSY</sequence>
<comment type="cofactor">
    <cofactor evidence="1">
        <name>[4Fe-4S] cluster</name>
        <dbReference type="ChEBI" id="CHEBI:49883"/>
    </cofactor>
</comment>
<keyword evidence="6" id="KW-0411">Iron-sulfur</keyword>
<evidence type="ECO:0000256" key="4">
    <source>
        <dbReference type="ARBA" id="ARBA00022723"/>
    </source>
</evidence>
<keyword evidence="3" id="KW-0949">S-adenosyl-L-methionine</keyword>
<keyword evidence="2" id="KW-0004">4Fe-4S</keyword>
<evidence type="ECO:0000259" key="7">
    <source>
        <dbReference type="Pfam" id="PF04055"/>
    </source>
</evidence>
<dbReference type="CDD" id="cd01335">
    <property type="entry name" value="Radical_SAM"/>
    <property type="match status" value="1"/>
</dbReference>
<dbReference type="SFLD" id="SFLDS00029">
    <property type="entry name" value="Radical_SAM"/>
    <property type="match status" value="1"/>
</dbReference>
<gene>
    <name evidence="8" type="ORF">MAF45_08405</name>
</gene>
<organism evidence="8 9">
    <name type="scientific">Mesosutterella porci</name>
    <dbReference type="NCBI Taxonomy" id="2915351"/>
    <lineage>
        <taxon>Bacteria</taxon>
        <taxon>Pseudomonadati</taxon>
        <taxon>Pseudomonadota</taxon>
        <taxon>Betaproteobacteria</taxon>
        <taxon>Burkholderiales</taxon>
        <taxon>Sutterellaceae</taxon>
        <taxon>Mesosutterella</taxon>
    </lineage>
</organism>
<dbReference type="Pfam" id="PF04055">
    <property type="entry name" value="Radical_SAM"/>
    <property type="match status" value="1"/>
</dbReference>
<name>A0ABS9MS70_9BURK</name>
<feature type="domain" description="Radical SAM core" evidence="7">
    <location>
        <begin position="33"/>
        <end position="176"/>
    </location>
</feature>
<dbReference type="PANTHER" id="PTHR43787">
    <property type="entry name" value="FEMO COFACTOR BIOSYNTHESIS PROTEIN NIFB-RELATED"/>
    <property type="match status" value="1"/>
</dbReference>
<keyword evidence="5" id="KW-0408">Iron</keyword>
<dbReference type="Proteomes" id="UP001297600">
    <property type="component" value="Unassembled WGS sequence"/>
</dbReference>
<evidence type="ECO:0000256" key="5">
    <source>
        <dbReference type="ARBA" id="ARBA00023004"/>
    </source>
</evidence>
<evidence type="ECO:0000313" key="8">
    <source>
        <dbReference type="EMBL" id="MCG5031460.1"/>
    </source>
</evidence>
<dbReference type="PANTHER" id="PTHR43787:SF11">
    <property type="entry name" value="UPF0026 PROTEIN SLR1464"/>
    <property type="match status" value="1"/>
</dbReference>
<keyword evidence="9" id="KW-1185">Reference proteome</keyword>
<dbReference type="InterPro" id="IPR007197">
    <property type="entry name" value="rSAM"/>
</dbReference>
<accession>A0ABS9MS70</accession>
<evidence type="ECO:0000256" key="6">
    <source>
        <dbReference type="ARBA" id="ARBA00023014"/>
    </source>
</evidence>
<dbReference type="InterPro" id="IPR040084">
    <property type="entry name" value="GTPase_Obg"/>
</dbReference>
<dbReference type="Gene3D" id="3.20.20.70">
    <property type="entry name" value="Aldolase class I"/>
    <property type="match status" value="1"/>
</dbReference>
<dbReference type="InterPro" id="IPR013785">
    <property type="entry name" value="Aldolase_TIM"/>
</dbReference>
<dbReference type="InterPro" id="IPR058240">
    <property type="entry name" value="rSAM_sf"/>
</dbReference>
<dbReference type="RefSeq" id="WP_237979191.1">
    <property type="nucleotide sequence ID" value="NZ_JAKNCT010000009.1"/>
</dbReference>
<dbReference type="SFLD" id="SFLDG01083">
    <property type="entry name" value="Uncharacterised_Radical_SAM_Su"/>
    <property type="match status" value="1"/>
</dbReference>
<evidence type="ECO:0000256" key="3">
    <source>
        <dbReference type="ARBA" id="ARBA00022691"/>
    </source>
</evidence>
<protein>
    <submittedName>
        <fullName evidence="8">Radical SAM protein</fullName>
    </submittedName>
</protein>
<evidence type="ECO:0000256" key="1">
    <source>
        <dbReference type="ARBA" id="ARBA00001966"/>
    </source>
</evidence>
<keyword evidence="4" id="KW-0479">Metal-binding</keyword>
<evidence type="ECO:0000256" key="2">
    <source>
        <dbReference type="ARBA" id="ARBA00022485"/>
    </source>
</evidence>